<dbReference type="Proteomes" id="UP001164539">
    <property type="component" value="Chromosome 4"/>
</dbReference>
<gene>
    <name evidence="1" type="ORF">OWV82_009367</name>
</gene>
<reference evidence="1 2" key="1">
    <citation type="journal article" date="2023" name="Science">
        <title>Complex scaffold remodeling in plant triterpene biosynthesis.</title>
        <authorList>
            <person name="De La Pena R."/>
            <person name="Hodgson H."/>
            <person name="Liu J.C."/>
            <person name="Stephenson M.J."/>
            <person name="Martin A.C."/>
            <person name="Owen C."/>
            <person name="Harkess A."/>
            <person name="Leebens-Mack J."/>
            <person name="Jimenez L.E."/>
            <person name="Osbourn A."/>
            <person name="Sattely E.S."/>
        </authorList>
    </citation>
    <scope>NUCLEOTIDE SEQUENCE [LARGE SCALE GENOMIC DNA]</scope>
    <source>
        <strain evidence="2">cv. JPN11</strain>
        <tissue evidence="1">Leaf</tissue>
    </source>
</reference>
<name>A0ACC1YDX8_MELAZ</name>
<accession>A0ACC1YDX8</accession>
<keyword evidence="1" id="KW-0378">Hydrolase</keyword>
<evidence type="ECO:0000313" key="1">
    <source>
        <dbReference type="EMBL" id="KAJ4721713.1"/>
    </source>
</evidence>
<dbReference type="EMBL" id="CM051397">
    <property type="protein sequence ID" value="KAJ4721713.1"/>
    <property type="molecule type" value="Genomic_DNA"/>
</dbReference>
<comment type="caution">
    <text evidence="1">The sequence shown here is derived from an EMBL/GenBank/DDBJ whole genome shotgun (WGS) entry which is preliminary data.</text>
</comment>
<organism evidence="1 2">
    <name type="scientific">Melia azedarach</name>
    <name type="common">Chinaberry tree</name>
    <dbReference type="NCBI Taxonomy" id="155640"/>
    <lineage>
        <taxon>Eukaryota</taxon>
        <taxon>Viridiplantae</taxon>
        <taxon>Streptophyta</taxon>
        <taxon>Embryophyta</taxon>
        <taxon>Tracheophyta</taxon>
        <taxon>Spermatophyta</taxon>
        <taxon>Magnoliopsida</taxon>
        <taxon>eudicotyledons</taxon>
        <taxon>Gunneridae</taxon>
        <taxon>Pentapetalae</taxon>
        <taxon>rosids</taxon>
        <taxon>malvids</taxon>
        <taxon>Sapindales</taxon>
        <taxon>Meliaceae</taxon>
        <taxon>Melia</taxon>
    </lineage>
</organism>
<protein>
    <submittedName>
        <fullName evidence="1">Alpha/beta hydrolase-3</fullName>
    </submittedName>
</protein>
<evidence type="ECO:0000313" key="2">
    <source>
        <dbReference type="Proteomes" id="UP001164539"/>
    </source>
</evidence>
<keyword evidence="2" id="KW-1185">Reference proteome</keyword>
<proteinExistence type="predicted"/>
<sequence length="325" mass="36369">MLFFLLSSAYSADPNIAEDFSPFFVLYKNGHVHRLFGDDFVVPSLDTKTNVESKDVVYSPQYNLSSRIYISKSDNFTKKKLPLLVYFHGGGFIIESAFSYGYHNFLNNLVSEAKIIAVSVQYRRGPENPVPCALQDSWTALKWIASHAKGKGPEDLLNSYADFQKVILSGDSSGATIAHRMGIIHGQKRLDGLNIDGISLFFPYFWGAKPIAGETTTPSKRAKVDKLWRLASPNTTGLDDPLINPVADPKLSSLGCKRVLVIVAEKDVLKARGIYYVEKLKKSGWKGKAENFEFKGEDHAFHLQRPYSKNTAKLRKRAVSFIHGR</sequence>